<feature type="compositionally biased region" description="Low complexity" evidence="1">
    <location>
        <begin position="131"/>
        <end position="140"/>
    </location>
</feature>
<gene>
    <name evidence="2" type="ORF">UFOPK3376_00678</name>
</gene>
<name>A0A6J7DGM1_9ZZZZ</name>
<reference evidence="2" key="1">
    <citation type="submission" date="2020-05" db="EMBL/GenBank/DDBJ databases">
        <authorList>
            <person name="Chiriac C."/>
            <person name="Salcher M."/>
            <person name="Ghai R."/>
            <person name="Kavagutti S V."/>
        </authorList>
    </citation>
    <scope>NUCLEOTIDE SEQUENCE</scope>
</reference>
<evidence type="ECO:0000256" key="1">
    <source>
        <dbReference type="SAM" id="MobiDB-lite"/>
    </source>
</evidence>
<dbReference type="EMBL" id="CAFBLP010000011">
    <property type="protein sequence ID" value="CAB4868438.1"/>
    <property type="molecule type" value="Genomic_DNA"/>
</dbReference>
<organism evidence="2">
    <name type="scientific">freshwater metagenome</name>
    <dbReference type="NCBI Taxonomy" id="449393"/>
    <lineage>
        <taxon>unclassified sequences</taxon>
        <taxon>metagenomes</taxon>
        <taxon>ecological metagenomes</taxon>
    </lineage>
</organism>
<protein>
    <submittedName>
        <fullName evidence="2">Unannotated protein</fullName>
    </submittedName>
</protein>
<evidence type="ECO:0000313" key="2">
    <source>
        <dbReference type="EMBL" id="CAB4868438.1"/>
    </source>
</evidence>
<feature type="region of interest" description="Disordered" evidence="1">
    <location>
        <begin position="127"/>
        <end position="147"/>
    </location>
</feature>
<dbReference type="AlphaFoldDB" id="A0A6J7DGM1"/>
<proteinExistence type="predicted"/>
<sequence>MTPRSIVLDAGFIQAVADADAPGHADAVRVYRELVDGYVARTNRLFALSTVLAAHPTATRRGLFAPVEVLYVSRRHRSDSARVGAVVSADMALVLVVMDRAKIRCVATLGHDFDAFDLEIITPAPMPAAGPAPGATGEAPQEPSPTI</sequence>
<accession>A0A6J7DGM1</accession>